<dbReference type="AlphaFoldDB" id="A0A1E5W2D1"/>
<accession>A0A1E5W2D1</accession>
<comment type="caution">
    <text evidence="2">The sequence shown here is derived from an EMBL/GenBank/DDBJ whole genome shotgun (WGS) entry which is preliminary data.</text>
</comment>
<keyword evidence="3" id="KW-1185">Reference proteome</keyword>
<evidence type="ECO:0000256" key="1">
    <source>
        <dbReference type="SAM" id="MobiDB-lite"/>
    </source>
</evidence>
<organism evidence="2 3">
    <name type="scientific">Dichanthelium oligosanthes</name>
    <dbReference type="NCBI Taxonomy" id="888268"/>
    <lineage>
        <taxon>Eukaryota</taxon>
        <taxon>Viridiplantae</taxon>
        <taxon>Streptophyta</taxon>
        <taxon>Embryophyta</taxon>
        <taxon>Tracheophyta</taxon>
        <taxon>Spermatophyta</taxon>
        <taxon>Magnoliopsida</taxon>
        <taxon>Liliopsida</taxon>
        <taxon>Poales</taxon>
        <taxon>Poaceae</taxon>
        <taxon>PACMAD clade</taxon>
        <taxon>Panicoideae</taxon>
        <taxon>Panicodae</taxon>
        <taxon>Paniceae</taxon>
        <taxon>Dichantheliinae</taxon>
        <taxon>Dichanthelium</taxon>
    </lineage>
</organism>
<evidence type="ECO:0000313" key="2">
    <source>
        <dbReference type="EMBL" id="OEL31523.1"/>
    </source>
</evidence>
<proteinExistence type="predicted"/>
<dbReference type="EMBL" id="LWDX02023195">
    <property type="protein sequence ID" value="OEL31523.1"/>
    <property type="molecule type" value="Genomic_DNA"/>
</dbReference>
<reference evidence="2 3" key="1">
    <citation type="submission" date="2016-09" db="EMBL/GenBank/DDBJ databases">
        <title>The draft genome of Dichanthelium oligosanthes: A C3 panicoid grass species.</title>
        <authorList>
            <person name="Studer A.J."/>
            <person name="Schnable J.C."/>
            <person name="Brutnell T.P."/>
        </authorList>
    </citation>
    <scope>NUCLEOTIDE SEQUENCE [LARGE SCALE GENOMIC DNA]</scope>
    <source>
        <strain evidence="3">cv. Kellogg 1175</strain>
        <tissue evidence="2">Leaf</tissue>
    </source>
</reference>
<protein>
    <submittedName>
        <fullName evidence="2">Uncharacterized protein</fullName>
    </submittedName>
</protein>
<gene>
    <name evidence="2" type="ORF">BAE44_0007457</name>
</gene>
<feature type="region of interest" description="Disordered" evidence="1">
    <location>
        <begin position="1"/>
        <end position="27"/>
    </location>
</feature>
<evidence type="ECO:0000313" key="3">
    <source>
        <dbReference type="Proteomes" id="UP000095767"/>
    </source>
</evidence>
<name>A0A1E5W2D1_9POAL</name>
<sequence>MSANPNRSVTCKELKRKPNKFETYHQS</sequence>
<dbReference type="Proteomes" id="UP000095767">
    <property type="component" value="Unassembled WGS sequence"/>
</dbReference>